<organism evidence="2">
    <name type="scientific">hydrocarbon metagenome</name>
    <dbReference type="NCBI Taxonomy" id="938273"/>
    <lineage>
        <taxon>unclassified sequences</taxon>
        <taxon>metagenomes</taxon>
        <taxon>ecological metagenomes</taxon>
    </lineage>
</organism>
<feature type="domain" description="AbiEi antitoxin N-terminal" evidence="1">
    <location>
        <begin position="3"/>
        <end position="47"/>
    </location>
</feature>
<protein>
    <recommendedName>
        <fullName evidence="1">AbiEi antitoxin N-terminal domain-containing protein</fullName>
    </recommendedName>
</protein>
<evidence type="ECO:0000313" key="2">
    <source>
        <dbReference type="EMBL" id="KUG26065.1"/>
    </source>
</evidence>
<comment type="caution">
    <text evidence="2">The sequence shown here is derived from an EMBL/GenBank/DDBJ whole genome shotgun (WGS) entry which is preliminary data.</text>
</comment>
<gene>
    <name evidence="2" type="ORF">ASZ90_004104</name>
</gene>
<sequence>MNEIVKYIEEKGGYATMGELREAGFHPRDIRKLVDENTIEKVKAGLYKIWESIDDSKINSGFIDICRASERAVICLSSALAYHELSTINPSQIYVALPKTEKAPKISYPPVKFYYWDKSIYEPGIDKIKTKSGIVRIYNKEKTVCDMFRYRDKLGEDIAFEALKNYLSLKEANLNKLREYSVKLRIKTVLQPYIKAIVG</sequence>
<dbReference type="InterPro" id="IPR025159">
    <property type="entry name" value="AbiEi_N"/>
</dbReference>
<reference evidence="2" key="1">
    <citation type="journal article" date="2015" name="Proc. Natl. Acad. Sci. U.S.A.">
        <title>Networks of energetic and metabolic interactions define dynamics in microbial communities.</title>
        <authorList>
            <person name="Embree M."/>
            <person name="Liu J.K."/>
            <person name="Al-Bassam M.M."/>
            <person name="Zengler K."/>
        </authorList>
    </citation>
    <scope>NUCLEOTIDE SEQUENCE</scope>
</reference>
<name>A0A0W8FZ37_9ZZZZ</name>
<accession>A0A0W8FZ37</accession>
<evidence type="ECO:0000259" key="1">
    <source>
        <dbReference type="Pfam" id="PF13338"/>
    </source>
</evidence>
<dbReference type="AlphaFoldDB" id="A0A0W8FZ37"/>
<dbReference type="Pfam" id="PF13338">
    <property type="entry name" value="AbiEi_4"/>
    <property type="match status" value="1"/>
</dbReference>
<proteinExistence type="predicted"/>
<dbReference type="EMBL" id="LNQE01000543">
    <property type="protein sequence ID" value="KUG26065.1"/>
    <property type="molecule type" value="Genomic_DNA"/>
</dbReference>